<feature type="compositionally biased region" description="Basic and acidic residues" evidence="1">
    <location>
        <begin position="577"/>
        <end position="587"/>
    </location>
</feature>
<dbReference type="EMBL" id="JBJJXI010000058">
    <property type="protein sequence ID" value="KAL3399136.1"/>
    <property type="molecule type" value="Genomic_DNA"/>
</dbReference>
<feature type="region of interest" description="Disordered" evidence="1">
    <location>
        <begin position="936"/>
        <end position="981"/>
    </location>
</feature>
<feature type="signal peptide" evidence="2">
    <location>
        <begin position="1"/>
        <end position="17"/>
    </location>
</feature>
<feature type="compositionally biased region" description="Basic and acidic residues" evidence="1">
    <location>
        <begin position="341"/>
        <end position="354"/>
    </location>
</feature>
<feature type="compositionally biased region" description="Polar residues" evidence="1">
    <location>
        <begin position="309"/>
        <end position="318"/>
    </location>
</feature>
<sequence>MFYRLFLFLCIIKYSWARNYFNTDDLSINNVRENKNLNGNENSRLHLASTSRPLHTVDVQNQNLPSTRSYILSDIIQSFRNKNWKLDDKNGFSDEKKSEKRGMYSANGGVSDEFSSRWQLPEKKLALKHKLYEELTTKSSESARKKAEPLQGSIIFDSHEDTVTASSSAIMTPDIDDNHNNDNLEVGFDSSNNHPQISVTDKPISGKKIEKLQGMINSDDSHRLKYEDNGAEIQKATSGLAGSTRPPILQISNSVTSKNLNGTKIPLSVENPKFNEKSANENTSLLQKVGPVLKKKELPKSEETISGLAGSSGTSISQIADPITGKVMETDKQTTSAKNKKTGDEPSPVKKDELSNENVTKPISPISIHSSTQLLNAEEDPKAVNLTAPVELENLVSNNKTQPLDPKSIKKFIPLIHEDNDKSMKKTKASIPEDKKLVNVTVSPNVSNRNVAVPKSLIGSSIEKKTSELSESSGPIILQISDPVFGKNKGISGSFKSGNVTKPNDSTAPIKQEKKNINKKVTLPVNHSELNESIPPVPGNIKVVTSKKISSVTQNKKPVIATALPSASTRDDVVLENHTDPSNEKKTSGLAGSSVPAISQISDPVSGTNKGIGGSSSNKQAIEPTNSTAPMKQDEKINSTTSAPVNHTGLNKKPSLVPSNKTPVASKTAVPVTQNKKPVNAAVLPSASSRDVVVLKNHADPRTEKKIGGFAGSSEPSVLHNSSPVSGENKGITGSSVSGKDIKPTNLTDPVQNNNKIHKNGSYPVNHTNSNPTTPMVPANPRAATPKRTGPVLPKNKPVNASFMPSASIRDVMVMKNFNDPSNEKKTSGFAGSSGPAILQISDPLSGKKKDKDGSSGSKKEMKPTNLTEPVKQDKKIADTVTVPMNNTKLNKPDPSGHGNQTTAMPKTVIPVLLNKKPVNASVLPSTSTRDIVALKNRTDPSNEKNTSGLAASSGPKIPQVSDHVSGKNKGIGGSSGSGKKIMPTNLTATVLHNNKIHKNGTYPVSQINSNKTLHLVPGNKTAPASKTVSPVIKNEKPVDATVMPSDSIRDVVVKNHTDPSNEKNISGLAASSGTKISQVSYPVSGKNKGIGGSSGSGKKIMPTNLTAPVQHNNKIHKNGTYPVSQINLNKTLHLVPGKKIAPAFKTVSPAIKNEKPINATVMPSASTRDVVVFKNRTDPDNEKNTSGLAASSRSTNLQISDPVSAKNKGISGSSSKEKVIKQNNVTVPIKPSMDKNKKNSEPLQEIPSLESAPLSVGNKTANIPKAMDSDVLNRLPINNTIRLNGSIVDVVGLRNHSAPNKDMKTKISDPVFGKNEGINALSGTGNHTNLNNTEPLGPGKKTSTTLKTVGSEKHNEKPVNLPSASMREVIVLNSSTVPSFEKKLSGSSGVSGPASTLSDLISGKNKSISGFPVTGINKKPVHLTNPYDISQLKPTRPTKIVNIKFNGPTVVNVVKSKDGSRPFVLVNVPYYLQYPRSLSSHSPPSTNQINSRSDELINTKVSRIINDSFQKQATRVFDSYNDKATASFDSIDYDLTGDSAVRIKENSGIPTYLSMNIPPLNSIKPSLNIISSTSCIREIGDVFLDNLTLIQLYASDRPQLDDNYPGYKITCIRCSSISNGLRKELGLTIVRSGNGCRYIFDRRELDLSNLLGYCQIFGRRRRWNDQAVLPC</sequence>
<evidence type="ECO:0000313" key="3">
    <source>
        <dbReference type="EMBL" id="KAL3399136.1"/>
    </source>
</evidence>
<evidence type="ECO:0000256" key="1">
    <source>
        <dbReference type="SAM" id="MobiDB-lite"/>
    </source>
</evidence>
<feature type="compositionally biased region" description="Polar residues" evidence="1">
    <location>
        <begin position="638"/>
        <end position="649"/>
    </location>
</feature>
<evidence type="ECO:0000256" key="2">
    <source>
        <dbReference type="SAM" id="SignalP"/>
    </source>
</evidence>
<feature type="compositionally biased region" description="Polar residues" evidence="1">
    <location>
        <begin position="714"/>
        <end position="738"/>
    </location>
</feature>
<feature type="region of interest" description="Disordered" evidence="1">
    <location>
        <begin position="1230"/>
        <end position="1256"/>
    </location>
</feature>
<evidence type="ECO:0000313" key="4">
    <source>
        <dbReference type="Proteomes" id="UP001627154"/>
    </source>
</evidence>
<keyword evidence="2" id="KW-0732">Signal</keyword>
<organism evidence="3 4">
    <name type="scientific">Trichogramma kaykai</name>
    <dbReference type="NCBI Taxonomy" id="54128"/>
    <lineage>
        <taxon>Eukaryota</taxon>
        <taxon>Metazoa</taxon>
        <taxon>Ecdysozoa</taxon>
        <taxon>Arthropoda</taxon>
        <taxon>Hexapoda</taxon>
        <taxon>Insecta</taxon>
        <taxon>Pterygota</taxon>
        <taxon>Neoptera</taxon>
        <taxon>Endopterygota</taxon>
        <taxon>Hymenoptera</taxon>
        <taxon>Apocrita</taxon>
        <taxon>Proctotrupomorpha</taxon>
        <taxon>Chalcidoidea</taxon>
        <taxon>Trichogrammatidae</taxon>
        <taxon>Trichogramma</taxon>
    </lineage>
</organism>
<feature type="region of interest" description="Disordered" evidence="1">
    <location>
        <begin position="1323"/>
        <end position="1360"/>
    </location>
</feature>
<feature type="region of interest" description="Disordered" evidence="1">
    <location>
        <begin position="577"/>
        <end position="670"/>
    </location>
</feature>
<feature type="compositionally biased region" description="Polar residues" evidence="1">
    <location>
        <begin position="1185"/>
        <end position="1202"/>
    </location>
</feature>
<feature type="compositionally biased region" description="Polar residues" evidence="1">
    <location>
        <begin position="657"/>
        <end position="670"/>
    </location>
</feature>
<proteinExistence type="predicted"/>
<feature type="region of interest" description="Disordered" evidence="1">
    <location>
        <begin position="818"/>
        <end position="902"/>
    </location>
</feature>
<accession>A0ABD2X156</accession>
<feature type="region of interest" description="Disordered" evidence="1">
    <location>
        <begin position="1176"/>
        <end position="1218"/>
    </location>
</feature>
<feature type="chain" id="PRO_5044830211" evidence="2">
    <location>
        <begin position="18"/>
        <end position="1672"/>
    </location>
</feature>
<comment type="caution">
    <text evidence="3">The sequence shown here is derived from an EMBL/GenBank/DDBJ whole genome shotgun (WGS) entry which is preliminary data.</text>
</comment>
<protein>
    <submittedName>
        <fullName evidence="3">Uncharacterized protein</fullName>
    </submittedName>
</protein>
<name>A0ABD2X156_9HYME</name>
<feature type="compositionally biased region" description="Polar residues" evidence="1">
    <location>
        <begin position="356"/>
        <end position="365"/>
    </location>
</feature>
<feature type="compositionally biased region" description="Polar residues" evidence="1">
    <location>
        <begin position="596"/>
        <end position="630"/>
    </location>
</feature>
<dbReference type="Proteomes" id="UP001627154">
    <property type="component" value="Unassembled WGS sequence"/>
</dbReference>
<feature type="compositionally biased region" description="Polar residues" evidence="1">
    <location>
        <begin position="745"/>
        <end position="755"/>
    </location>
</feature>
<feature type="region of interest" description="Disordered" evidence="1">
    <location>
        <begin position="704"/>
        <end position="802"/>
    </location>
</feature>
<keyword evidence="4" id="KW-1185">Reference proteome</keyword>
<feature type="compositionally biased region" description="Polar residues" evidence="1">
    <location>
        <begin position="1323"/>
        <end position="1335"/>
    </location>
</feature>
<feature type="region of interest" description="Disordered" evidence="1">
    <location>
        <begin position="297"/>
        <end position="365"/>
    </location>
</feature>
<gene>
    <name evidence="3" type="ORF">TKK_007360</name>
</gene>
<reference evidence="3 4" key="1">
    <citation type="journal article" date="2024" name="bioRxiv">
        <title>A reference genome for Trichogramma kaykai: A tiny desert-dwelling parasitoid wasp with competing sex-ratio distorters.</title>
        <authorList>
            <person name="Culotta J."/>
            <person name="Lindsey A.R."/>
        </authorList>
    </citation>
    <scope>NUCLEOTIDE SEQUENCE [LARGE SCALE GENOMIC DNA]</scope>
    <source>
        <strain evidence="3 4">KSX58</strain>
    </source>
</reference>
<feature type="compositionally biased region" description="Basic and acidic residues" evidence="1">
    <location>
        <begin position="846"/>
        <end position="863"/>
    </location>
</feature>
<feature type="compositionally biased region" description="Polar residues" evidence="1">
    <location>
        <begin position="763"/>
        <end position="774"/>
    </location>
</feature>